<dbReference type="Proteomes" id="UP000010953">
    <property type="component" value="Unassembled WGS sequence"/>
</dbReference>
<evidence type="ECO:0000256" key="1">
    <source>
        <dbReference type="SAM" id="SignalP"/>
    </source>
</evidence>
<keyword evidence="3" id="KW-1185">Reference proteome</keyword>
<dbReference type="PROSITE" id="PS51257">
    <property type="entry name" value="PROKAR_LIPOPROTEIN"/>
    <property type="match status" value="1"/>
</dbReference>
<dbReference type="AlphaFoldDB" id="M7XW13"/>
<feature type="signal peptide" evidence="1">
    <location>
        <begin position="1"/>
        <end position="23"/>
    </location>
</feature>
<dbReference type="EMBL" id="AMZY02000012">
    <property type="protein sequence ID" value="EMS32682.1"/>
    <property type="molecule type" value="Genomic_DNA"/>
</dbReference>
<evidence type="ECO:0000313" key="2">
    <source>
        <dbReference type="EMBL" id="EMS32682.1"/>
    </source>
</evidence>
<dbReference type="STRING" id="1239962.C943_01035"/>
<accession>M7XW13</accession>
<comment type="caution">
    <text evidence="2">The sequence shown here is derived from an EMBL/GenBank/DDBJ whole genome shotgun (WGS) entry which is preliminary data.</text>
</comment>
<sequence>MQKMRLNAVIMVILAAFGGMMVACQTKQQTEEIVVSDEMFEGDEHNAVTSLDFMGTYEGVLPCADCEGIQTVIELGVGNSYVKKVTYLGKENSEVIETQGTFSWNDEGNTITLDSEPAPNQYFVGENVLFHLDMDGNRITGDLADKYRLNKK</sequence>
<gene>
    <name evidence="2" type="ORF">C943_01035</name>
</gene>
<organism evidence="2 3">
    <name type="scientific">Mariniradius saccharolyticus AK6</name>
    <dbReference type="NCBI Taxonomy" id="1239962"/>
    <lineage>
        <taxon>Bacteria</taxon>
        <taxon>Pseudomonadati</taxon>
        <taxon>Bacteroidota</taxon>
        <taxon>Cytophagia</taxon>
        <taxon>Cytophagales</taxon>
        <taxon>Cyclobacteriaceae</taxon>
        <taxon>Mariniradius</taxon>
    </lineage>
</organism>
<dbReference type="eggNOG" id="COG3015">
    <property type="taxonomic scope" value="Bacteria"/>
</dbReference>
<reference evidence="2" key="1">
    <citation type="submission" date="2013-01" db="EMBL/GenBank/DDBJ databases">
        <title>Genome assembly of Mariniradius saccharolyticus AK6.</title>
        <authorList>
            <person name="Vaidya B."/>
            <person name="Khatri I."/>
            <person name="Tanuku N.R.S."/>
            <person name="Subramanian S."/>
            <person name="Pinnaka A."/>
        </authorList>
    </citation>
    <scope>NUCLEOTIDE SEQUENCE [LARGE SCALE GENOMIC DNA]</scope>
    <source>
        <strain evidence="2">AK6</strain>
    </source>
</reference>
<dbReference type="InParanoid" id="M7XW13"/>
<dbReference type="Pfam" id="PF04170">
    <property type="entry name" value="NlpE"/>
    <property type="match status" value="1"/>
</dbReference>
<dbReference type="InterPro" id="IPR007298">
    <property type="entry name" value="Cu-R_lipoprotein_NlpE"/>
</dbReference>
<proteinExistence type="predicted"/>
<feature type="chain" id="PRO_5004088175" evidence="1">
    <location>
        <begin position="24"/>
        <end position="152"/>
    </location>
</feature>
<dbReference type="Gene3D" id="2.40.128.640">
    <property type="match status" value="1"/>
</dbReference>
<protein>
    <submittedName>
        <fullName evidence="2">Lipoprotein</fullName>
    </submittedName>
</protein>
<evidence type="ECO:0000313" key="3">
    <source>
        <dbReference type="Proteomes" id="UP000010953"/>
    </source>
</evidence>
<keyword evidence="1" id="KW-0732">Signal</keyword>
<name>M7XW13_9BACT</name>
<keyword evidence="2" id="KW-0449">Lipoprotein</keyword>